<evidence type="ECO:0000313" key="1">
    <source>
        <dbReference type="EMBL" id="QII11252.1"/>
    </source>
</evidence>
<protein>
    <submittedName>
        <fullName evidence="1">Uncharacterized protein</fullName>
    </submittedName>
</protein>
<evidence type="ECO:0000313" key="2">
    <source>
        <dbReference type="Proteomes" id="UP000501926"/>
    </source>
</evidence>
<gene>
    <name evidence="1" type="ORF">KsCSTR_18730</name>
</gene>
<sequence length="627" mass="70064">MACPYIGGYMRPSIKTNANAGVSVIDTKDWPADYTDALLQDELIAIEHEDGTVTEYTVQSDYNSDSNGEILSLSISPALSHNVIADEPIRVPNRRKMSAAMRTAVSAESSVIAHFMEYQFSGGSVLINTSTHNIPMMNPDLGIPRVNGASQTGTSLVTDGWIKKARVFRHGDKFTLDGVEYTCDVGSTEVSVEDCENLWTEFNKTKADVVITNSSVYKKQGTYSIKMVVDTSVKKRKLIGYKDLASAQDISKYESVKFWVRSDVATNAGDFKLVFSTKKVCKNPIEYIPFPALEANTWAEVDAEFYDNEVLTGIKSVGVIVFGNLSAQTSIWIDDIRVYTEWVKTNASGQATIKVTPSLSPSPANDALLLRTWVGWGGHLNFEQIDESSDLKANRMTAIFSGVDQSILQILLTQHYLGRYAKIYRAHFSGGAMISEPLLMYWGYMNGGFRVSEKRGEDVEDDTRTVEIQADLQDKISTLNTPRGIQTNPSSLQAYFPDDGGFDGVAELVEKIVPWGKMEKAGGGGLCVLATACLKFKGLPDNCKELEVLRRFRDEYLAKTPEGQQLINGYYRIVNRLVREIEECRTDLYEKIYKDIKEAVQYIEAREYDKAVKKYYDIINPLKEEFL</sequence>
<dbReference type="Gene3D" id="2.60.120.260">
    <property type="entry name" value="Galactose-binding domain-like"/>
    <property type="match status" value="1"/>
</dbReference>
<dbReference type="Proteomes" id="UP000501926">
    <property type="component" value="Chromosome"/>
</dbReference>
<name>A0A6G7GPE4_KUEST</name>
<proteinExistence type="predicted"/>
<reference evidence="1 2" key="1">
    <citation type="submission" date="2020-02" db="EMBL/GenBank/DDBJ databases">
        <title>Newly sequenced genome of strain CSTR1 showed variability in Candidatus Kuenenia stuttgartiensis genomes.</title>
        <authorList>
            <person name="Ding C."/>
            <person name="Adrian L."/>
        </authorList>
    </citation>
    <scope>NUCLEOTIDE SEQUENCE [LARGE SCALE GENOMIC DNA]</scope>
    <source>
        <strain evidence="1 2">CSTR1</strain>
    </source>
</reference>
<accession>A0A6G7GPE4</accession>
<organism evidence="1 2">
    <name type="scientific">Kuenenia stuttgartiensis</name>
    <dbReference type="NCBI Taxonomy" id="174633"/>
    <lineage>
        <taxon>Bacteria</taxon>
        <taxon>Pseudomonadati</taxon>
        <taxon>Planctomycetota</taxon>
        <taxon>Candidatus Brocadiia</taxon>
        <taxon>Candidatus Brocadiales</taxon>
        <taxon>Candidatus Brocadiaceae</taxon>
        <taxon>Candidatus Kuenenia</taxon>
    </lineage>
</organism>
<dbReference type="AlphaFoldDB" id="A0A6G7GPE4"/>
<dbReference type="EMBL" id="CP049055">
    <property type="protein sequence ID" value="QII11252.1"/>
    <property type="molecule type" value="Genomic_DNA"/>
</dbReference>